<proteinExistence type="predicted"/>
<keyword evidence="1" id="KW-0175">Coiled coil</keyword>
<dbReference type="AlphaFoldDB" id="A0AB34KYV5"/>
<keyword evidence="4" id="KW-1185">Reference proteome</keyword>
<accession>A0AB34KYV5</accession>
<dbReference type="Proteomes" id="UP000803884">
    <property type="component" value="Unassembled WGS sequence"/>
</dbReference>
<evidence type="ECO:0000259" key="2">
    <source>
        <dbReference type="Pfam" id="PF24809"/>
    </source>
</evidence>
<comment type="caution">
    <text evidence="3">The sequence shown here is derived from an EMBL/GenBank/DDBJ whole genome shotgun (WGS) entry which is preliminary data.</text>
</comment>
<dbReference type="Pfam" id="PF24809">
    <property type="entry name" value="DUF7708"/>
    <property type="match status" value="1"/>
</dbReference>
<feature type="domain" description="DUF7708" evidence="2">
    <location>
        <begin position="126"/>
        <end position="268"/>
    </location>
</feature>
<gene>
    <name evidence="3" type="ORF">WHR41_02591</name>
</gene>
<evidence type="ECO:0000313" key="4">
    <source>
        <dbReference type="Proteomes" id="UP000803884"/>
    </source>
</evidence>
<name>A0AB34KYV5_9PEZI</name>
<dbReference type="InterPro" id="IPR056125">
    <property type="entry name" value="DUF7708"/>
</dbReference>
<organism evidence="3 4">
    <name type="scientific">Cladosporium halotolerans</name>
    <dbReference type="NCBI Taxonomy" id="1052096"/>
    <lineage>
        <taxon>Eukaryota</taxon>
        <taxon>Fungi</taxon>
        <taxon>Dikarya</taxon>
        <taxon>Ascomycota</taxon>
        <taxon>Pezizomycotina</taxon>
        <taxon>Dothideomycetes</taxon>
        <taxon>Dothideomycetidae</taxon>
        <taxon>Cladosporiales</taxon>
        <taxon>Cladosporiaceae</taxon>
        <taxon>Cladosporium</taxon>
    </lineage>
</organism>
<evidence type="ECO:0000313" key="3">
    <source>
        <dbReference type="EMBL" id="KAL1588740.1"/>
    </source>
</evidence>
<reference evidence="3 4" key="1">
    <citation type="journal article" date="2020" name="Microbiol. Resour. Announc.">
        <title>Draft Genome Sequence of a Cladosporium Species Isolated from the Mesophotic Ascidian Didemnum maculosum.</title>
        <authorList>
            <person name="Gioti A."/>
            <person name="Siaperas R."/>
            <person name="Nikolaivits E."/>
            <person name="Le Goff G."/>
            <person name="Ouazzani J."/>
            <person name="Kotoulas G."/>
            <person name="Topakas E."/>
        </authorList>
    </citation>
    <scope>NUCLEOTIDE SEQUENCE [LARGE SCALE GENOMIC DNA]</scope>
    <source>
        <strain evidence="3 4">TM138-S3</strain>
    </source>
</reference>
<dbReference type="RefSeq" id="XP_069231845.1">
    <property type="nucleotide sequence ID" value="XM_069371197.1"/>
</dbReference>
<evidence type="ECO:0000256" key="1">
    <source>
        <dbReference type="SAM" id="Coils"/>
    </source>
</evidence>
<dbReference type="GeneID" id="96004035"/>
<feature type="coiled-coil region" evidence="1">
    <location>
        <begin position="293"/>
        <end position="320"/>
    </location>
</feature>
<dbReference type="EMBL" id="JAAQHG020000006">
    <property type="protein sequence ID" value="KAL1588740.1"/>
    <property type="molecule type" value="Genomic_DNA"/>
</dbReference>
<protein>
    <recommendedName>
        <fullName evidence="2">DUF7708 domain-containing protein</fullName>
    </recommendedName>
</protein>
<sequence length="643" mass="72793">MEEVFSPQALVRSFSSNMEDPHGSQLKHIISGTAQPDQNVKRDWQAYFETWQPSAEELQRASLRAEGVRLFKAWKEFQERLGARHLIKANQPAPNVNDIVQFIAEMSAKWESDRKSGKYGRTKQYFHKFCAELNSHSNLLELLPAGSEYVSLFTGTLNSIIRASVNHETIALGLSRSLSELTNIVAECKMVRHLYDTEGVQMLIANLYAHIFLFLKDTMEWYLDKQWKRILRSLRQDFYEDFKEQLSDIRVIANQIKHRSDMGLSAEQRVTRLTVEQINADLRAFTSDRAGETAELQDSVRKLEQRIANDERRKQTLLLESPEKMESLAAFIVSHMVELLEGRAVEWIEQRKILAVKPEDEMYSPINPVEASPTRLALQGSVGREEYLAASRDLELHFDSHQIRRHVELGAQVSVSREVSNRLRSFVSDGHEPVLAMAGSTSLDHHGLSTMAKVAASFVGHAIDIGLPTISWFCELSRDVKVNNGLTREAAALISMTYALIRQLIEILPLRLGVPLGVSTDDLVNLGKTGMTSETLSMFETALNSLAQLISQIDVTTFIVIDGIQWLDDVSTSPYLNELIKVLVRAAADNHQARGQQRPVVRVLLTTTGRSRSLLRALESNMYLLADRASRQRERRTGSRLAW</sequence>